<dbReference type="OrthoDB" id="1918at2759"/>
<keyword evidence="1" id="KW-0175">Coiled coil</keyword>
<dbReference type="GO" id="GO:0005085">
    <property type="term" value="F:guanyl-nucleotide exchange factor activity"/>
    <property type="evidence" value="ECO:0007669"/>
    <property type="project" value="EnsemblFungi"/>
</dbReference>
<dbReference type="RefSeq" id="XP_003672252.1">
    <property type="nucleotide sequence ID" value="XM_003672204.1"/>
</dbReference>
<dbReference type="OMA" id="QFYEDKK"/>
<gene>
    <name evidence="3" type="primary">NDAI0J01170</name>
    <name evidence="3" type="ordered locus">NDAI_0J01170</name>
</gene>
<dbReference type="KEGG" id="ndi:NDAI_0J01170"/>
<accession>G0WGT1</accession>
<dbReference type="EMBL" id="HE580276">
    <property type="protein sequence ID" value="CCD27009.1"/>
    <property type="molecule type" value="Genomic_DNA"/>
</dbReference>
<feature type="region of interest" description="Disordered" evidence="2">
    <location>
        <begin position="94"/>
        <end position="161"/>
    </location>
</feature>
<dbReference type="HOGENOM" id="CLU_030995_0_0_1"/>
<sequence>MHSHRIDSFLISDNLRLEIVHELNPYFAGEHISMVFRLRHLGKLQEYNNIKSRVTELEASLKKYHEEQERQQELLEKNKNDQRWSMKSFISAFKKDRKDAHGSIETKSEGPREPPKIAIEEPTDDETNEAHTETPREGLDHCPNTKAKDDCEPPTEIDPSIETKQNKLDPALTERLIEQLHRQKSFHNPIDLISAYVQISGIFQFDPNVINESNFEPLESKIVGVDALSSRYNSHKTNDKTNDKLSPYFNSNFNTITNGLLSFDYKHSDSLNGTSVNAVLDLGNIQNIPEKIKQFPILLIPQTLLFSEIFLEPGEVKTFYFKSSKLPKDLCPTYTSSRNISLNYSMEFGTTRINNDDMIPYVVQVPIQIAPFINEKGYQYTSVINKKPYILKAGSIKEVRRAQNKRKISTASTVSFSGRRNSSLKGSSISDNHENIGKVTQNFIKLVEMNQNGMKHIEELVDLQLEVQFPSENDNSENENNITKEEMEFLDKHTYSVKNNISSLKLSAASFNMDTDINNNGGDDNSNPQTVENKATSLQPQLLNLQKKYLISKNGHLLARLTFPKLFFTTSDDIDLIVTLVSNPESKKKVTAITVALESFELINPKYNVKSLGDSPVPKRERICESHAICFDGCDSVPFKLVIPKTPMSQLPTQFKTDIFQFKWTLSLKFVLVDGKENVIQQKFYEDKKGALFHSNETVEGEFFQCHVPIILLPSSTVFWWVVEQDSNSI</sequence>
<feature type="compositionally biased region" description="Basic and acidic residues" evidence="2">
    <location>
        <begin position="128"/>
        <end position="140"/>
    </location>
</feature>
<evidence type="ECO:0000313" key="4">
    <source>
        <dbReference type="Proteomes" id="UP000000689"/>
    </source>
</evidence>
<feature type="compositionally biased region" description="Basic and acidic residues" evidence="2">
    <location>
        <begin position="94"/>
        <end position="119"/>
    </location>
</feature>
<evidence type="ECO:0000256" key="2">
    <source>
        <dbReference type="SAM" id="MobiDB-lite"/>
    </source>
</evidence>
<dbReference type="GO" id="GO:0005829">
    <property type="term" value="C:cytosol"/>
    <property type="evidence" value="ECO:0007669"/>
    <property type="project" value="GOC"/>
</dbReference>
<dbReference type="AlphaFoldDB" id="G0WGT1"/>
<evidence type="ECO:0000256" key="1">
    <source>
        <dbReference type="SAM" id="Coils"/>
    </source>
</evidence>
<feature type="coiled-coil region" evidence="1">
    <location>
        <begin position="47"/>
        <end position="81"/>
    </location>
</feature>
<dbReference type="InterPro" id="IPR014848">
    <property type="entry name" value="Rgp1"/>
</dbReference>
<organism evidence="3 4">
    <name type="scientific">Naumovozyma dairenensis (strain ATCC 10597 / BCRC 20456 / CBS 421 / NBRC 0211 / NRRL Y-12639)</name>
    <name type="common">Saccharomyces dairenensis</name>
    <dbReference type="NCBI Taxonomy" id="1071378"/>
    <lineage>
        <taxon>Eukaryota</taxon>
        <taxon>Fungi</taxon>
        <taxon>Dikarya</taxon>
        <taxon>Ascomycota</taxon>
        <taxon>Saccharomycotina</taxon>
        <taxon>Saccharomycetes</taxon>
        <taxon>Saccharomycetales</taxon>
        <taxon>Saccharomycetaceae</taxon>
        <taxon>Naumovozyma</taxon>
    </lineage>
</organism>
<dbReference type="eggNOG" id="KOG4469">
    <property type="taxonomic scope" value="Eukaryota"/>
</dbReference>
<dbReference type="GO" id="GO:0000139">
    <property type="term" value="C:Golgi membrane"/>
    <property type="evidence" value="ECO:0007669"/>
    <property type="project" value="EnsemblFungi"/>
</dbReference>
<proteinExistence type="predicted"/>
<protein>
    <submittedName>
        <fullName evidence="3">Uncharacterized protein</fullName>
    </submittedName>
</protein>
<name>G0WGT1_NAUDC</name>
<evidence type="ECO:0000313" key="3">
    <source>
        <dbReference type="EMBL" id="CCD27009.1"/>
    </source>
</evidence>
<dbReference type="PANTHER" id="PTHR12507">
    <property type="entry name" value="REDUCED GROWTH PHENOTYPE 1 RGP1, YEAST -RELATED"/>
    <property type="match status" value="1"/>
</dbReference>
<dbReference type="Proteomes" id="UP000000689">
    <property type="component" value="Chromosome 10"/>
</dbReference>
<dbReference type="STRING" id="1071378.G0WGT1"/>
<keyword evidence="4" id="KW-1185">Reference proteome</keyword>
<dbReference type="Pfam" id="PF08737">
    <property type="entry name" value="Rgp1"/>
    <property type="match status" value="1"/>
</dbReference>
<reference evidence="3 4" key="1">
    <citation type="journal article" date="2011" name="Proc. Natl. Acad. Sci. U.S.A.">
        <title>Evolutionary erosion of yeast sex chromosomes by mating-type switching accidents.</title>
        <authorList>
            <person name="Gordon J.L."/>
            <person name="Armisen D."/>
            <person name="Proux-Wera E."/>
            <person name="Oheigeartaigh S.S."/>
            <person name="Byrne K.P."/>
            <person name="Wolfe K.H."/>
        </authorList>
    </citation>
    <scope>NUCLEOTIDE SEQUENCE [LARGE SCALE GENOMIC DNA]</scope>
    <source>
        <strain evidence="4">ATCC 10597 / BCRC 20456 / CBS 421 / NBRC 0211 / NRRL Y-12639</strain>
    </source>
</reference>
<dbReference type="GO" id="GO:0034066">
    <property type="term" value="C:Ric1-Rgp1 guanyl-nucleotide exchange factor complex"/>
    <property type="evidence" value="ECO:0007669"/>
    <property type="project" value="EnsemblFungi"/>
</dbReference>
<dbReference type="GO" id="GO:0042147">
    <property type="term" value="P:retrograde transport, endosome to Golgi"/>
    <property type="evidence" value="ECO:0007669"/>
    <property type="project" value="EnsemblFungi"/>
</dbReference>
<dbReference type="GeneID" id="11494621"/>